<dbReference type="AlphaFoldDB" id="A0A0A9CK29"/>
<reference evidence="1" key="1">
    <citation type="submission" date="2014-09" db="EMBL/GenBank/DDBJ databases">
        <authorList>
            <person name="Magalhaes I.L.F."/>
            <person name="Oliveira U."/>
            <person name="Santos F.R."/>
            <person name="Vidigal T.H.D.A."/>
            <person name="Brescovit A.D."/>
            <person name="Santos A.J."/>
        </authorList>
    </citation>
    <scope>NUCLEOTIDE SEQUENCE</scope>
    <source>
        <tissue evidence="1">Shoot tissue taken approximately 20 cm above the soil surface</tissue>
    </source>
</reference>
<dbReference type="EMBL" id="GBRH01221291">
    <property type="protein sequence ID" value="JAD76604.1"/>
    <property type="molecule type" value="Transcribed_RNA"/>
</dbReference>
<name>A0A0A9CK29_ARUDO</name>
<evidence type="ECO:0000313" key="1">
    <source>
        <dbReference type="EMBL" id="JAD76604.1"/>
    </source>
</evidence>
<dbReference type="GO" id="GO:0016740">
    <property type="term" value="F:transferase activity"/>
    <property type="evidence" value="ECO:0007669"/>
    <property type="project" value="UniProtKB-KW"/>
</dbReference>
<keyword evidence="1" id="KW-0808">Transferase</keyword>
<sequence>MATLVVLPCPMNSVGSLPTQYLKLSKFRQLLQYYAKISCSWLDSLLKVYFLHLYRLMKLKQFWPIYVLHDSKLLSVYQLPAFILQIYQGQDE</sequence>
<accession>A0A0A9CK29</accession>
<organism evidence="1">
    <name type="scientific">Arundo donax</name>
    <name type="common">Giant reed</name>
    <name type="synonym">Donax arundinaceus</name>
    <dbReference type="NCBI Taxonomy" id="35708"/>
    <lineage>
        <taxon>Eukaryota</taxon>
        <taxon>Viridiplantae</taxon>
        <taxon>Streptophyta</taxon>
        <taxon>Embryophyta</taxon>
        <taxon>Tracheophyta</taxon>
        <taxon>Spermatophyta</taxon>
        <taxon>Magnoliopsida</taxon>
        <taxon>Liliopsida</taxon>
        <taxon>Poales</taxon>
        <taxon>Poaceae</taxon>
        <taxon>PACMAD clade</taxon>
        <taxon>Arundinoideae</taxon>
        <taxon>Arundineae</taxon>
        <taxon>Arundo</taxon>
    </lineage>
</organism>
<protein>
    <submittedName>
        <fullName evidence="1">GPI ethanolamine phosphate transferase, putative</fullName>
    </submittedName>
</protein>
<proteinExistence type="predicted"/>
<reference evidence="1" key="2">
    <citation type="journal article" date="2015" name="Data Brief">
        <title>Shoot transcriptome of the giant reed, Arundo donax.</title>
        <authorList>
            <person name="Barrero R.A."/>
            <person name="Guerrero F.D."/>
            <person name="Moolhuijzen P."/>
            <person name="Goolsby J.A."/>
            <person name="Tidwell J."/>
            <person name="Bellgard S.E."/>
            <person name="Bellgard M.I."/>
        </authorList>
    </citation>
    <scope>NUCLEOTIDE SEQUENCE</scope>
    <source>
        <tissue evidence="1">Shoot tissue taken approximately 20 cm above the soil surface</tissue>
    </source>
</reference>